<comment type="caution">
    <text evidence="6">The sequence shown here is derived from an EMBL/GenBank/DDBJ whole genome shotgun (WGS) entry which is preliminary data.</text>
</comment>
<proteinExistence type="predicted"/>
<name>A0ABU0PGM4_9MICC</name>
<gene>
    <name evidence="6" type="ORF">QFZ36_000664</name>
</gene>
<feature type="domain" description="GAF" evidence="4">
    <location>
        <begin position="55"/>
        <end position="202"/>
    </location>
</feature>
<keyword evidence="1 6" id="KW-0808">Transferase</keyword>
<dbReference type="Pfam" id="PF13185">
    <property type="entry name" value="GAF_2"/>
    <property type="match status" value="1"/>
</dbReference>
<evidence type="ECO:0000259" key="4">
    <source>
        <dbReference type="SMART" id="SM00065"/>
    </source>
</evidence>
<dbReference type="InterPro" id="IPR003594">
    <property type="entry name" value="HATPase_dom"/>
</dbReference>
<dbReference type="InterPro" id="IPR011712">
    <property type="entry name" value="Sig_transdc_His_kin_sub3_dim/P"/>
</dbReference>
<dbReference type="Pfam" id="PF07730">
    <property type="entry name" value="HisKA_3"/>
    <property type="match status" value="1"/>
</dbReference>
<reference evidence="6 7" key="1">
    <citation type="submission" date="2023-07" db="EMBL/GenBank/DDBJ databases">
        <title>Comparative genomics of wheat-associated soil bacteria to identify genetic determinants of phenazine resistance.</title>
        <authorList>
            <person name="Mouncey N."/>
        </authorList>
    </citation>
    <scope>NUCLEOTIDE SEQUENCE [LARGE SCALE GENOMIC DNA]</scope>
    <source>
        <strain evidence="6 7">W1I3</strain>
    </source>
</reference>
<dbReference type="RefSeq" id="WP_306633903.1">
    <property type="nucleotide sequence ID" value="NZ_JAUSXB010000001.1"/>
</dbReference>
<dbReference type="EC" id="2.7.13.3" evidence="6"/>
<evidence type="ECO:0000256" key="3">
    <source>
        <dbReference type="ARBA" id="ARBA00023012"/>
    </source>
</evidence>
<dbReference type="Gene3D" id="1.20.5.1930">
    <property type="match status" value="1"/>
</dbReference>
<dbReference type="SMART" id="SM00387">
    <property type="entry name" value="HATPase_c"/>
    <property type="match status" value="1"/>
</dbReference>
<dbReference type="SMART" id="SM00065">
    <property type="entry name" value="GAF"/>
    <property type="match status" value="1"/>
</dbReference>
<evidence type="ECO:0000313" key="6">
    <source>
        <dbReference type="EMBL" id="MDQ0673103.1"/>
    </source>
</evidence>
<dbReference type="InterPro" id="IPR050482">
    <property type="entry name" value="Sensor_HK_TwoCompSys"/>
</dbReference>
<dbReference type="Gene3D" id="3.30.450.40">
    <property type="match status" value="2"/>
</dbReference>
<sequence length="569" mass="61321">MGEPIHASGDRPIFAGARMDELLTGFVDQAGELLNAQQRMRGLLEAVVALAEDLSLEAVLQRVVNSACTLLRARFGALGVINEEHALSHFITVGIDDETGRKIGPLPTGHGVLGLLIRDPKPLRLHDLSRHPEAYGFPKNHPPMKSFLGVPIRVRDSVFGNLYLTQKEGGGDFTDEDEDLAQALAAAAGVAIENARLYDDSRRRTRWLEASMEVTKRMMGGDTQEGEEGAPDMIAGRALRESASELALLLVQEHASELFHVAGAAGETSSEWAGRFLALTYPEIRAVIDTGKAAVIEDAATILGPDAAAKPARLLALDLSTHGTHHGLLVLLRKRAEGTFRPADVEMGTVFCSHVAMGLELARARQMREQLAVFTDRDRIARDLHDLVIQRLFAAGLSIQSLQRFNSSESLARTIAKVTAELDETIRELRNTIYSLSRSSGEVELLSSRILQTVRSATQSLPFVPHLTMTGPVDDIHDESTASNVLAVLTEGLSNAVRHAGAASIRVLIAVGEGRLTVRIEDDGGGFSIPGAGNGLSNMEHRARALGGSFEIHSPPGQGTEVEWTAPVF</sequence>
<dbReference type="Proteomes" id="UP001236806">
    <property type="component" value="Unassembled WGS sequence"/>
</dbReference>
<evidence type="ECO:0000313" key="7">
    <source>
        <dbReference type="Proteomes" id="UP001236806"/>
    </source>
</evidence>
<evidence type="ECO:0000256" key="1">
    <source>
        <dbReference type="ARBA" id="ARBA00022679"/>
    </source>
</evidence>
<protein>
    <submittedName>
        <fullName evidence="6">Two-component system sensor histidine kinase DevS</fullName>
        <ecNumber evidence="6">2.7.13.3</ecNumber>
    </submittedName>
</protein>
<dbReference type="InterPro" id="IPR003018">
    <property type="entry name" value="GAF"/>
</dbReference>
<dbReference type="SUPFAM" id="SSF55874">
    <property type="entry name" value="ATPase domain of HSP90 chaperone/DNA topoisomerase II/histidine kinase"/>
    <property type="match status" value="1"/>
</dbReference>
<keyword evidence="7" id="KW-1185">Reference proteome</keyword>
<organism evidence="6 7">
    <name type="scientific">Pseudarthrobacter siccitolerans</name>
    <dbReference type="NCBI Taxonomy" id="861266"/>
    <lineage>
        <taxon>Bacteria</taxon>
        <taxon>Bacillati</taxon>
        <taxon>Actinomycetota</taxon>
        <taxon>Actinomycetes</taxon>
        <taxon>Micrococcales</taxon>
        <taxon>Micrococcaceae</taxon>
        <taxon>Pseudarthrobacter</taxon>
    </lineage>
</organism>
<keyword evidence="3" id="KW-0902">Two-component regulatory system</keyword>
<feature type="domain" description="Histidine kinase/HSP90-like ATPase" evidence="5">
    <location>
        <begin position="480"/>
        <end position="569"/>
    </location>
</feature>
<dbReference type="Pfam" id="PF02518">
    <property type="entry name" value="HATPase_c"/>
    <property type="match status" value="1"/>
</dbReference>
<dbReference type="SUPFAM" id="SSF55781">
    <property type="entry name" value="GAF domain-like"/>
    <property type="match status" value="2"/>
</dbReference>
<dbReference type="CDD" id="cd16917">
    <property type="entry name" value="HATPase_UhpB-NarQ-NarX-like"/>
    <property type="match status" value="1"/>
</dbReference>
<evidence type="ECO:0000259" key="5">
    <source>
        <dbReference type="SMART" id="SM00387"/>
    </source>
</evidence>
<dbReference type="Gene3D" id="3.30.565.10">
    <property type="entry name" value="Histidine kinase-like ATPase, C-terminal domain"/>
    <property type="match status" value="1"/>
</dbReference>
<dbReference type="InterPro" id="IPR029016">
    <property type="entry name" value="GAF-like_dom_sf"/>
</dbReference>
<accession>A0ABU0PGM4</accession>
<dbReference type="InterPro" id="IPR036890">
    <property type="entry name" value="HATPase_C_sf"/>
</dbReference>
<dbReference type="PANTHER" id="PTHR24421">
    <property type="entry name" value="NITRATE/NITRITE SENSOR PROTEIN NARX-RELATED"/>
    <property type="match status" value="1"/>
</dbReference>
<dbReference type="PANTHER" id="PTHR24421:SF56">
    <property type="entry name" value="OXYGEN SENSOR HISTIDINE KINASE RESPONSE REGULATOR DOST"/>
    <property type="match status" value="1"/>
</dbReference>
<evidence type="ECO:0000256" key="2">
    <source>
        <dbReference type="ARBA" id="ARBA00022777"/>
    </source>
</evidence>
<keyword evidence="2 6" id="KW-0418">Kinase</keyword>
<dbReference type="EMBL" id="JAUSXB010000001">
    <property type="protein sequence ID" value="MDQ0673103.1"/>
    <property type="molecule type" value="Genomic_DNA"/>
</dbReference>
<dbReference type="GO" id="GO:0004673">
    <property type="term" value="F:protein histidine kinase activity"/>
    <property type="evidence" value="ECO:0007669"/>
    <property type="project" value="UniProtKB-EC"/>
</dbReference>